<comment type="similarity">
    <text evidence="1 12">Belongs to the peptidase M16 family.</text>
</comment>
<evidence type="ECO:0000259" key="15">
    <source>
        <dbReference type="Pfam" id="PF16187"/>
    </source>
</evidence>
<dbReference type="GO" id="GO:0005829">
    <property type="term" value="C:cytosol"/>
    <property type="evidence" value="ECO:0007669"/>
    <property type="project" value="TreeGrafter"/>
</dbReference>
<evidence type="ECO:0000256" key="6">
    <source>
        <dbReference type="ARBA" id="ARBA00023049"/>
    </source>
</evidence>
<evidence type="ECO:0000256" key="7">
    <source>
        <dbReference type="ARBA" id="ARBA00052248"/>
    </source>
</evidence>
<dbReference type="InterPro" id="IPR054734">
    <property type="entry name" value="PqqF-like_C_4"/>
</dbReference>
<evidence type="ECO:0000256" key="9">
    <source>
        <dbReference type="ARBA" id="ARBA00070422"/>
    </source>
</evidence>
<evidence type="ECO:0000256" key="8">
    <source>
        <dbReference type="ARBA" id="ARBA00066874"/>
    </source>
</evidence>
<evidence type="ECO:0000256" key="4">
    <source>
        <dbReference type="ARBA" id="ARBA00022801"/>
    </source>
</evidence>
<dbReference type="FunFam" id="3.30.830.10:FF:000004">
    <property type="entry name" value="Putative insulin-degrading enzyme"/>
    <property type="match status" value="1"/>
</dbReference>
<comment type="caution">
    <text evidence="17">The sequence shown here is derived from an EMBL/GenBank/DDBJ whole genome shotgun (WGS) entry which is preliminary data.</text>
</comment>
<dbReference type="InterPro" id="IPR001431">
    <property type="entry name" value="Pept_M16_Zn_BS"/>
</dbReference>
<dbReference type="PROSITE" id="PS00143">
    <property type="entry name" value="INSULINASE"/>
    <property type="match status" value="1"/>
</dbReference>
<evidence type="ECO:0000256" key="3">
    <source>
        <dbReference type="ARBA" id="ARBA00022723"/>
    </source>
</evidence>
<dbReference type="Pfam" id="PF00675">
    <property type="entry name" value="Peptidase_M16"/>
    <property type="match status" value="1"/>
</dbReference>
<dbReference type="OrthoDB" id="952271at2759"/>
<feature type="non-terminal residue" evidence="17">
    <location>
        <position position="1"/>
    </location>
</feature>
<dbReference type="InterPro" id="IPR050626">
    <property type="entry name" value="Peptidase_M16"/>
</dbReference>
<dbReference type="Pfam" id="PF22456">
    <property type="entry name" value="PqqF-like_C_4"/>
    <property type="match status" value="1"/>
</dbReference>
<dbReference type="GO" id="GO:0043171">
    <property type="term" value="P:peptide catabolic process"/>
    <property type="evidence" value="ECO:0007669"/>
    <property type="project" value="TreeGrafter"/>
</dbReference>
<dbReference type="FunFam" id="3.30.830.10:FF:000003">
    <property type="entry name" value="Insulin-degrading enzyme"/>
    <property type="match status" value="1"/>
</dbReference>
<evidence type="ECO:0000256" key="11">
    <source>
        <dbReference type="ARBA" id="ARBA00080349"/>
    </source>
</evidence>
<dbReference type="GO" id="GO:0004222">
    <property type="term" value="F:metalloendopeptidase activity"/>
    <property type="evidence" value="ECO:0007669"/>
    <property type="project" value="UniProtKB-EC"/>
</dbReference>
<evidence type="ECO:0000259" key="13">
    <source>
        <dbReference type="Pfam" id="PF00675"/>
    </source>
</evidence>
<dbReference type="InterPro" id="IPR007863">
    <property type="entry name" value="Peptidase_M16_C"/>
</dbReference>
<keyword evidence="4" id="KW-0378">Hydrolase</keyword>
<dbReference type="PANTHER" id="PTHR43690:SF18">
    <property type="entry name" value="INSULIN-DEGRADING ENZYME-RELATED"/>
    <property type="match status" value="1"/>
</dbReference>
<organism evidence="17 18">
    <name type="scientific">Brachionus plicatilis</name>
    <name type="common">Marine rotifer</name>
    <name type="synonym">Brachionus muelleri</name>
    <dbReference type="NCBI Taxonomy" id="10195"/>
    <lineage>
        <taxon>Eukaryota</taxon>
        <taxon>Metazoa</taxon>
        <taxon>Spiralia</taxon>
        <taxon>Gnathifera</taxon>
        <taxon>Rotifera</taxon>
        <taxon>Eurotatoria</taxon>
        <taxon>Monogononta</taxon>
        <taxon>Pseudotrocha</taxon>
        <taxon>Ploima</taxon>
        <taxon>Brachionidae</taxon>
        <taxon>Brachionus</taxon>
    </lineage>
</organism>
<sequence length="1078" mass="125195">NWNTFKNFPTQLSYMLLNFASRQSKLLNCAIKIPRAHSNLTSVREIITKKSSNLDSSFRINSNRQYSSLKIINSDQNSHIFNKKVIIVLENNSTLKRHMSTSSVDSKFLESFDKIIKSDHDKRDYRGLLLNNKIKCLLISDSNTDRSAASVDVNAGYLLDPKEFPGLAHFCEHMLFMGSKKYPVENMFQKFIEDHAGSTNAYTAAENTNYHFEIANDNFKEALDIFLFLFFVPKFTMPFSQFFISPLFDAGSTDREINAVDSENQKNLQSDAWRLDQLEKSTCRSDHPYCRFGTGNLDTLKIEPEKRGLAPVRGELLKYHTNYYSSNLMTVCLLGKENLDTLQQYAVEMFTEISNKNLSQISFDPNPFGPNEFQTIKYVVPVKDIRQLALNWVIPDYRDSYETNPPQYISHLVGHEGEGSLLSELKRKGWCNHLYAGSRREARGFQFFSIHLDLTEQGAENVDNIIKLAYQYLNMLRSQEPVKWVFEEMINLGKIAFNFKDKERPISLVSSLSADLHTFSMDDILTANYYLKKFDPESIKTLYEYLTPEKMRVTVISKKFAGKTDQQEKWYGTEFKMEKIPDEKIKALKNLEKNESFKIPSSNSFIPNDLTVLDHTIVNNMPQVIDSAPQRRLWYKEDAKFKLPKAYIRFELRNPMVYLDPMHSNMCNLFVDLLVDSLTQDLYPAELASLRYNISPTNYGLNLSFSGFNDKLDVLLKTVFERMASFKVNPQRFDILKEFYHRNLINHEAEQPFKHVVYYMTHLISEKGWTKKQLLNTLNDFSLDDLQNFIPKVLSEGVFVESVMFGNLTQEVKANEFQNLFEKYLQSANHANRIRALEKIHHNNFRQVQIPEGNHIFMQNNDVHKTSAIEVYYQCGVQNTHNNALVELFCQVINESCFNVLRTQEQLGYIVASGTRNFGGAQGVRIIVQSDKTPLHLDQRIENFVSVTENCLNQMTDEEFKTHVEALALIKLEEPKRMSKQCDVYWNEISSHQYNFDREKIEVEELRKLSKNELIEFYNTFISSKSNARRKLAVYINPSEINSQMTPDKLQGKIIEDINEWRSSLPLYPLIKPFTKID</sequence>
<dbReference type="InterPro" id="IPR032632">
    <property type="entry name" value="Peptidase_M16_M"/>
</dbReference>
<evidence type="ECO:0000256" key="1">
    <source>
        <dbReference type="ARBA" id="ARBA00007261"/>
    </source>
</evidence>
<evidence type="ECO:0000256" key="5">
    <source>
        <dbReference type="ARBA" id="ARBA00022833"/>
    </source>
</evidence>
<feature type="domain" description="Peptidase M16 middle/third" evidence="15">
    <location>
        <begin position="497"/>
        <end position="776"/>
    </location>
</feature>
<keyword evidence="2" id="KW-0645">Protease</keyword>
<evidence type="ECO:0000259" key="16">
    <source>
        <dbReference type="Pfam" id="PF22456"/>
    </source>
</evidence>
<evidence type="ECO:0000256" key="12">
    <source>
        <dbReference type="RuleBase" id="RU004447"/>
    </source>
</evidence>
<keyword evidence="6" id="KW-0482">Metalloprotease</keyword>
<reference evidence="17 18" key="1">
    <citation type="journal article" date="2018" name="Sci. Rep.">
        <title>Genomic signatures of local adaptation to the degree of environmental predictability in rotifers.</title>
        <authorList>
            <person name="Franch-Gras L."/>
            <person name="Hahn C."/>
            <person name="Garcia-Roger E.M."/>
            <person name="Carmona M.J."/>
            <person name="Serra M."/>
            <person name="Gomez A."/>
        </authorList>
    </citation>
    <scope>NUCLEOTIDE SEQUENCE [LARGE SCALE GENOMIC DNA]</scope>
    <source>
        <strain evidence="17">HYR1</strain>
    </source>
</reference>
<keyword evidence="5" id="KW-0862">Zinc</keyword>
<dbReference type="InterPro" id="IPR011765">
    <property type="entry name" value="Pept_M16_N"/>
</dbReference>
<dbReference type="Proteomes" id="UP000276133">
    <property type="component" value="Unassembled WGS sequence"/>
</dbReference>
<accession>A0A3M7RAN7</accession>
<feature type="domain" description="Peptidase M16 N-terminal" evidence="13">
    <location>
        <begin position="137"/>
        <end position="283"/>
    </location>
</feature>
<dbReference type="Pfam" id="PF05193">
    <property type="entry name" value="Peptidase_M16_C"/>
    <property type="match status" value="1"/>
</dbReference>
<keyword evidence="3" id="KW-0479">Metal-binding</keyword>
<proteinExistence type="inferred from homology"/>
<keyword evidence="18" id="KW-1185">Reference proteome</keyword>
<evidence type="ECO:0000313" key="18">
    <source>
        <dbReference type="Proteomes" id="UP000276133"/>
    </source>
</evidence>
<protein>
    <recommendedName>
        <fullName evidence="9">Insulin-degrading enzyme</fullName>
        <ecNumber evidence="8">3.4.24.56</ecNumber>
    </recommendedName>
    <alternativeName>
        <fullName evidence="11">Insulin protease</fullName>
    </alternativeName>
    <alternativeName>
        <fullName evidence="10">Insulysin</fullName>
    </alternativeName>
</protein>
<dbReference type="SUPFAM" id="SSF63411">
    <property type="entry name" value="LuxS/MPP-like metallohydrolase"/>
    <property type="match status" value="4"/>
</dbReference>
<dbReference type="FunFam" id="3.30.830.10:FF:000005">
    <property type="entry name" value="nardilysin isoform X1"/>
    <property type="match status" value="1"/>
</dbReference>
<comment type="catalytic activity">
    <reaction evidence="7">
        <text>Degradation of insulin, glucagon and other polypeptides. No action on proteins.</text>
        <dbReference type="EC" id="3.4.24.56"/>
    </reaction>
</comment>
<dbReference type="Pfam" id="PF16187">
    <property type="entry name" value="Peptidase_M16_M"/>
    <property type="match status" value="1"/>
</dbReference>
<dbReference type="GO" id="GO:0046872">
    <property type="term" value="F:metal ion binding"/>
    <property type="evidence" value="ECO:0007669"/>
    <property type="project" value="UniProtKB-KW"/>
</dbReference>
<feature type="domain" description="Peptidase M16 C-terminal" evidence="14">
    <location>
        <begin position="313"/>
        <end position="491"/>
    </location>
</feature>
<dbReference type="Gene3D" id="3.30.830.10">
    <property type="entry name" value="Metalloenzyme, LuxS/M16 peptidase-like"/>
    <property type="match status" value="4"/>
</dbReference>
<dbReference type="AlphaFoldDB" id="A0A3M7RAN7"/>
<dbReference type="GO" id="GO:0051603">
    <property type="term" value="P:proteolysis involved in protein catabolic process"/>
    <property type="evidence" value="ECO:0007669"/>
    <property type="project" value="TreeGrafter"/>
</dbReference>
<gene>
    <name evidence="17" type="ORF">BpHYR1_024517</name>
</gene>
<name>A0A3M7RAN7_BRAPC</name>
<dbReference type="EC" id="3.4.24.56" evidence="8"/>
<evidence type="ECO:0000256" key="2">
    <source>
        <dbReference type="ARBA" id="ARBA00022670"/>
    </source>
</evidence>
<dbReference type="STRING" id="10195.A0A3M7RAN7"/>
<evidence type="ECO:0000256" key="10">
    <source>
        <dbReference type="ARBA" id="ARBA00074992"/>
    </source>
</evidence>
<dbReference type="GO" id="GO:0005739">
    <property type="term" value="C:mitochondrion"/>
    <property type="evidence" value="ECO:0007669"/>
    <property type="project" value="TreeGrafter"/>
</dbReference>
<dbReference type="PANTHER" id="PTHR43690">
    <property type="entry name" value="NARDILYSIN"/>
    <property type="match status" value="1"/>
</dbReference>
<dbReference type="InterPro" id="IPR011249">
    <property type="entry name" value="Metalloenz_LuxS/M16"/>
</dbReference>
<evidence type="ECO:0000313" key="17">
    <source>
        <dbReference type="EMBL" id="RNA20606.1"/>
    </source>
</evidence>
<feature type="domain" description="Coenzyme PQQ synthesis protein F-like C-terminal lobe" evidence="16">
    <location>
        <begin position="888"/>
        <end position="986"/>
    </location>
</feature>
<evidence type="ECO:0000259" key="14">
    <source>
        <dbReference type="Pfam" id="PF05193"/>
    </source>
</evidence>
<dbReference type="EMBL" id="REGN01003814">
    <property type="protein sequence ID" value="RNA20606.1"/>
    <property type="molecule type" value="Genomic_DNA"/>
</dbReference>